<dbReference type="InterPro" id="IPR005311">
    <property type="entry name" value="PBP_dimer"/>
</dbReference>
<evidence type="ECO:0000313" key="10">
    <source>
        <dbReference type="Proteomes" id="UP001597502"/>
    </source>
</evidence>
<dbReference type="InterPro" id="IPR005543">
    <property type="entry name" value="PASTA_dom"/>
</dbReference>
<dbReference type="InterPro" id="IPR001460">
    <property type="entry name" value="PCN-bd_Tpept"/>
</dbReference>
<dbReference type="Pfam" id="PF03717">
    <property type="entry name" value="PBP_dimer"/>
    <property type="match status" value="1"/>
</dbReference>
<reference evidence="10" key="1">
    <citation type="journal article" date="2019" name="Int. J. Syst. Evol. Microbiol.">
        <title>The Global Catalogue of Microorganisms (GCM) 10K type strain sequencing project: providing services to taxonomists for standard genome sequencing and annotation.</title>
        <authorList>
            <consortium name="The Broad Institute Genomics Platform"/>
            <consortium name="The Broad Institute Genome Sequencing Center for Infectious Disease"/>
            <person name="Wu L."/>
            <person name="Ma J."/>
        </authorList>
    </citation>
    <scope>NUCLEOTIDE SEQUENCE [LARGE SCALE GENOMIC DNA]</scope>
    <source>
        <strain evidence="10">TISTR 1535</strain>
    </source>
</reference>
<sequence length="735" mass="81720">MKKNTRTHFMSSIMIVLFSALFLLIAGRFLYIQATGEVDDISLEKWAEEKRTASYTLDAKRGKIYGRNGMTLAYDRPAYRIQAIVRESFTTDPEDPKHVKNPEKTAEKLAPLLDAEKSYLLERLNQGIEQDRFQVEFGSAGKELSQQTKEKIEQLDLPGIRFKEQATRYYPNGNFAAHVIGYARKQDKALTGMTGIEQEMNKKLSGENGHISYERDQYGTKLLDPNEVVEEPEDGQDVHLTIDQKIQTLLEDVMAQVESEYSPERISAAVLDPKTGEVLAMSSRPSFNPNKLEDVDNWNNNVISTPFEPGSTMKMFTWAAAIEEGVYNGNEWFESGTYKVSDRVRRVSDHNGGEGWGSITFDEGFARSSNVAAAKLVWEKIGTEKYLNYLKAFDFDEKTGIDLPRERKGKLVYNYPRDKITTAFGQASTVTPIQQMKAATAIANDGKMMKPYVISKIVDPDTGNVTREKAPEVVSEPISKDTSDQVLDLLGSVVSSKHGTGKEYKLEDYSVAGKTGTAQIYENGSYLTGYGNYIYSFLGMAPKEDPKLMMYVSVKEPDIEVGESGSAPVAFIFKNVMQKSLHYLDIDPDKESSGQVKSIELPKLAGKSVSSIKQNLTEKGLSVSLIGSGDTIKAASAEQGDKLLEGDRIILLTSEPAMPDIIGWSMRDVLQLAGLMDLKVETMGNGYVTKQSIAKGTPLKENDYLGVELEPPGFIEEQQEESDEAAPENSNEEQQ</sequence>
<dbReference type="InterPro" id="IPR050515">
    <property type="entry name" value="Beta-lactam/transpept"/>
</dbReference>
<protein>
    <recommendedName>
        <fullName evidence="4">serine-type D-Ala-D-Ala carboxypeptidase</fullName>
        <ecNumber evidence="4">3.4.16.4</ecNumber>
    </recommendedName>
</protein>
<feature type="region of interest" description="Disordered" evidence="7">
    <location>
        <begin position="710"/>
        <end position="735"/>
    </location>
</feature>
<dbReference type="PROSITE" id="PS51178">
    <property type="entry name" value="PASTA"/>
    <property type="match status" value="1"/>
</dbReference>
<evidence type="ECO:0000256" key="6">
    <source>
        <dbReference type="ARBA" id="ARBA00034000"/>
    </source>
</evidence>
<dbReference type="CDD" id="cd06575">
    <property type="entry name" value="PASTA_Pbp2x-like_2"/>
    <property type="match status" value="1"/>
</dbReference>
<dbReference type="SUPFAM" id="SSF56519">
    <property type="entry name" value="Penicillin binding protein dimerisation domain"/>
    <property type="match status" value="1"/>
</dbReference>
<dbReference type="PANTHER" id="PTHR30627:SF26">
    <property type="entry name" value="PENICILLIN-BINDING PROTEIN 2B"/>
    <property type="match status" value="1"/>
</dbReference>
<dbReference type="PANTHER" id="PTHR30627">
    <property type="entry name" value="PEPTIDOGLYCAN D,D-TRANSPEPTIDASE"/>
    <property type="match status" value="1"/>
</dbReference>
<feature type="compositionally biased region" description="Acidic residues" evidence="7">
    <location>
        <begin position="717"/>
        <end position="735"/>
    </location>
</feature>
<name>A0ABW5V5I0_9BACI</name>
<evidence type="ECO:0000256" key="1">
    <source>
        <dbReference type="ARBA" id="ARBA00004370"/>
    </source>
</evidence>
<dbReference type="InterPro" id="IPR036138">
    <property type="entry name" value="PBP_dimer_sf"/>
</dbReference>
<dbReference type="Proteomes" id="UP001597502">
    <property type="component" value="Unassembled WGS sequence"/>
</dbReference>
<dbReference type="RefSeq" id="WP_382392112.1">
    <property type="nucleotide sequence ID" value="NZ_JBHUNA010000009.1"/>
</dbReference>
<gene>
    <name evidence="9" type="ORF">ACFSUO_06100</name>
</gene>
<accession>A0ABW5V5I0</accession>
<dbReference type="SUPFAM" id="SSF56601">
    <property type="entry name" value="beta-lactamase/transpeptidase-like"/>
    <property type="match status" value="1"/>
</dbReference>
<evidence type="ECO:0000256" key="3">
    <source>
        <dbReference type="ARBA" id="ARBA00007171"/>
    </source>
</evidence>
<keyword evidence="10" id="KW-1185">Reference proteome</keyword>
<comment type="similarity">
    <text evidence="3">Belongs to the transpeptidase family.</text>
</comment>
<dbReference type="EC" id="3.4.16.4" evidence="4"/>
<dbReference type="InterPro" id="IPR012338">
    <property type="entry name" value="Beta-lactam/transpept-like"/>
</dbReference>
<evidence type="ECO:0000259" key="8">
    <source>
        <dbReference type="PROSITE" id="PS51178"/>
    </source>
</evidence>
<dbReference type="EMBL" id="JBHUNA010000009">
    <property type="protein sequence ID" value="MFD2760543.1"/>
    <property type="molecule type" value="Genomic_DNA"/>
</dbReference>
<dbReference type="Pfam" id="PF00905">
    <property type="entry name" value="Transpeptidase"/>
    <property type="match status" value="1"/>
</dbReference>
<comment type="caution">
    <text evidence="9">The sequence shown here is derived from an EMBL/GenBank/DDBJ whole genome shotgun (WGS) entry which is preliminary data.</text>
</comment>
<dbReference type="Gene3D" id="3.90.1310.10">
    <property type="entry name" value="Penicillin-binding protein 2a (Domain 2)"/>
    <property type="match status" value="1"/>
</dbReference>
<keyword evidence="5" id="KW-0472">Membrane</keyword>
<evidence type="ECO:0000256" key="5">
    <source>
        <dbReference type="ARBA" id="ARBA00023136"/>
    </source>
</evidence>
<comment type="subcellular location">
    <subcellularLocation>
        <location evidence="1">Membrane</location>
    </subcellularLocation>
</comment>
<dbReference type="Gene3D" id="3.30.70.2110">
    <property type="match status" value="1"/>
</dbReference>
<dbReference type="Gene3D" id="2.20.70.70">
    <property type="match status" value="1"/>
</dbReference>
<dbReference type="SMART" id="SM00740">
    <property type="entry name" value="PASTA"/>
    <property type="match status" value="2"/>
</dbReference>
<comment type="catalytic activity">
    <reaction evidence="6">
        <text>Preferential cleavage: (Ac)2-L-Lys-D-Ala-|-D-Ala. Also transpeptidation of peptidyl-alanyl moieties that are N-acyl substituents of D-alanine.</text>
        <dbReference type="EC" id="3.4.16.4"/>
    </reaction>
</comment>
<organism evidence="9 10">
    <name type="scientific">Lentibacillus juripiscarius</name>
    <dbReference type="NCBI Taxonomy" id="257446"/>
    <lineage>
        <taxon>Bacteria</taxon>
        <taxon>Bacillati</taxon>
        <taxon>Bacillota</taxon>
        <taxon>Bacilli</taxon>
        <taxon>Bacillales</taxon>
        <taxon>Bacillaceae</taxon>
        <taxon>Lentibacillus</taxon>
    </lineage>
</organism>
<evidence type="ECO:0000256" key="2">
    <source>
        <dbReference type="ARBA" id="ARBA00004752"/>
    </source>
</evidence>
<dbReference type="Pfam" id="PF03793">
    <property type="entry name" value="PASTA"/>
    <property type="match status" value="2"/>
</dbReference>
<dbReference type="CDD" id="cd06576">
    <property type="entry name" value="PASTA_Pbp2x-like_1"/>
    <property type="match status" value="1"/>
</dbReference>
<comment type="pathway">
    <text evidence="2">Cell wall biogenesis; peptidoglycan biosynthesis.</text>
</comment>
<evidence type="ECO:0000256" key="4">
    <source>
        <dbReference type="ARBA" id="ARBA00012448"/>
    </source>
</evidence>
<dbReference type="Gene3D" id="3.40.710.10">
    <property type="entry name" value="DD-peptidase/beta-lactamase superfamily"/>
    <property type="match status" value="1"/>
</dbReference>
<proteinExistence type="inferred from homology"/>
<dbReference type="SUPFAM" id="SSF54184">
    <property type="entry name" value="Penicillin-binding protein 2x (pbp-2x), c-terminal domain"/>
    <property type="match status" value="2"/>
</dbReference>
<evidence type="ECO:0000313" key="9">
    <source>
        <dbReference type="EMBL" id="MFD2760543.1"/>
    </source>
</evidence>
<feature type="domain" description="PASTA" evidence="8">
    <location>
        <begin position="653"/>
        <end position="711"/>
    </location>
</feature>
<evidence type="ECO:0000256" key="7">
    <source>
        <dbReference type="SAM" id="MobiDB-lite"/>
    </source>
</evidence>